<evidence type="ECO:0000256" key="1">
    <source>
        <dbReference type="SAM" id="MobiDB-lite"/>
    </source>
</evidence>
<feature type="region of interest" description="Disordered" evidence="1">
    <location>
        <begin position="132"/>
        <end position="151"/>
    </location>
</feature>
<feature type="compositionally biased region" description="Basic and acidic residues" evidence="1">
    <location>
        <begin position="7"/>
        <end position="24"/>
    </location>
</feature>
<evidence type="ECO:0000313" key="2">
    <source>
        <dbReference type="EMBL" id="KAJ8895586.1"/>
    </source>
</evidence>
<accession>A0ABQ9IG02</accession>
<gene>
    <name evidence="2" type="ORF">PR048_000922</name>
</gene>
<feature type="region of interest" description="Disordered" evidence="1">
    <location>
        <begin position="1"/>
        <end position="32"/>
    </location>
</feature>
<reference evidence="2 3" key="1">
    <citation type="submission" date="2023-02" db="EMBL/GenBank/DDBJ databases">
        <title>LHISI_Scaffold_Assembly.</title>
        <authorList>
            <person name="Stuart O.P."/>
            <person name="Cleave R."/>
            <person name="Magrath M.J.L."/>
            <person name="Mikheyev A.S."/>
        </authorList>
    </citation>
    <scope>NUCLEOTIDE SEQUENCE [LARGE SCALE GENOMIC DNA]</scope>
    <source>
        <strain evidence="2">Daus_M_001</strain>
        <tissue evidence="2">Leg muscle</tissue>
    </source>
</reference>
<name>A0ABQ9IG02_9NEOP</name>
<comment type="caution">
    <text evidence="2">The sequence shown here is derived from an EMBL/GenBank/DDBJ whole genome shotgun (WGS) entry which is preliminary data.</text>
</comment>
<evidence type="ECO:0000313" key="3">
    <source>
        <dbReference type="Proteomes" id="UP001159363"/>
    </source>
</evidence>
<keyword evidence="3" id="KW-1185">Reference proteome</keyword>
<dbReference type="EMBL" id="JARBHB010000001">
    <property type="protein sequence ID" value="KAJ8895586.1"/>
    <property type="molecule type" value="Genomic_DNA"/>
</dbReference>
<sequence length="151" mass="16418">MMVIEVNMERRRNERAGETGDPRENPPTNGIVRHDSHLRKIRGRTECLLKSEGGQSVKRLGRLLKSTFLELTGVTQGEYGAALECKGGSHVDERVAGGWDVDSEGGGEVVAGGREWLTVGFWRTELEEAIDERSPGSAWSTGGAARRGAGR</sequence>
<protein>
    <submittedName>
        <fullName evidence="2">Uncharacterized protein</fullName>
    </submittedName>
</protein>
<organism evidence="2 3">
    <name type="scientific">Dryococelus australis</name>
    <dbReference type="NCBI Taxonomy" id="614101"/>
    <lineage>
        <taxon>Eukaryota</taxon>
        <taxon>Metazoa</taxon>
        <taxon>Ecdysozoa</taxon>
        <taxon>Arthropoda</taxon>
        <taxon>Hexapoda</taxon>
        <taxon>Insecta</taxon>
        <taxon>Pterygota</taxon>
        <taxon>Neoptera</taxon>
        <taxon>Polyneoptera</taxon>
        <taxon>Phasmatodea</taxon>
        <taxon>Verophasmatodea</taxon>
        <taxon>Anareolatae</taxon>
        <taxon>Phasmatidae</taxon>
        <taxon>Eurycanthinae</taxon>
        <taxon>Dryococelus</taxon>
    </lineage>
</organism>
<dbReference type="Proteomes" id="UP001159363">
    <property type="component" value="Chromosome 1"/>
</dbReference>
<feature type="compositionally biased region" description="Low complexity" evidence="1">
    <location>
        <begin position="142"/>
        <end position="151"/>
    </location>
</feature>
<proteinExistence type="predicted"/>